<comment type="subcellular location">
    <subcellularLocation>
        <location evidence="1">Membrane</location>
        <topology evidence="1">Multi-pass membrane protein</topology>
    </subcellularLocation>
</comment>
<dbReference type="GO" id="GO:0016020">
    <property type="term" value="C:membrane"/>
    <property type="evidence" value="ECO:0007669"/>
    <property type="project" value="UniProtKB-SubCell"/>
</dbReference>
<keyword evidence="6 10" id="KW-1133">Transmembrane helix</keyword>
<evidence type="ECO:0000256" key="6">
    <source>
        <dbReference type="ARBA" id="ARBA00022989"/>
    </source>
</evidence>
<keyword evidence="8 10" id="KW-0472">Membrane</keyword>
<protein>
    <recommendedName>
        <fullName evidence="3">NADH-ubiquinone oxidoreductase chain 4L</fullName>
    </recommendedName>
    <alternativeName>
        <fullName evidence="9">NADH dehydrogenase subunit 4L</fullName>
    </alternativeName>
</protein>
<dbReference type="InterPro" id="IPR039428">
    <property type="entry name" value="NUOK/Mnh_C1-like"/>
</dbReference>
<dbReference type="EMBL" id="KU975161">
    <property type="protein sequence ID" value="ANQ92693.1"/>
    <property type="molecule type" value="Genomic_DNA"/>
</dbReference>
<gene>
    <name evidence="11" type="primary">ND4L</name>
</gene>
<keyword evidence="5" id="KW-1278">Translocase</keyword>
<dbReference type="AlphaFoldDB" id="A0A1U9ALQ8"/>
<evidence type="ECO:0000256" key="4">
    <source>
        <dbReference type="ARBA" id="ARBA00022692"/>
    </source>
</evidence>
<accession>A0A1U9ALQ8</accession>
<proteinExistence type="inferred from homology"/>
<reference evidence="11" key="1">
    <citation type="submission" date="2016-03" db="EMBL/GenBank/DDBJ databases">
        <authorList>
            <person name="Ploux O."/>
        </authorList>
    </citation>
    <scope>NUCLEOTIDE SEQUENCE</scope>
</reference>
<evidence type="ECO:0000256" key="9">
    <source>
        <dbReference type="ARBA" id="ARBA00031586"/>
    </source>
</evidence>
<dbReference type="Pfam" id="PF00420">
    <property type="entry name" value="Oxidored_q2"/>
    <property type="match status" value="1"/>
</dbReference>
<evidence type="ECO:0000256" key="8">
    <source>
        <dbReference type="ARBA" id="ARBA00023136"/>
    </source>
</evidence>
<evidence type="ECO:0000256" key="7">
    <source>
        <dbReference type="ARBA" id="ARBA00023027"/>
    </source>
</evidence>
<feature type="transmembrane region" description="Helical" evidence="10">
    <location>
        <begin position="52"/>
        <end position="74"/>
    </location>
</feature>
<keyword evidence="4 10" id="KW-0812">Transmembrane</keyword>
<name>A0A1U9ALQ8_TRIKY</name>
<keyword evidence="11" id="KW-0496">Mitochondrion</keyword>
<organism evidence="11">
    <name type="scientific">Trisidos kiyonoi</name>
    <name type="common">Ark clam</name>
    <name type="synonym">Arca kiyonoi</name>
    <dbReference type="NCBI Taxonomy" id="935009"/>
    <lineage>
        <taxon>Eukaryota</taxon>
        <taxon>Metazoa</taxon>
        <taxon>Spiralia</taxon>
        <taxon>Lophotrochozoa</taxon>
        <taxon>Mollusca</taxon>
        <taxon>Bivalvia</taxon>
        <taxon>Autobranchia</taxon>
        <taxon>Pteriomorphia</taxon>
        <taxon>Arcoida</taxon>
        <taxon>Arcoidea</taxon>
        <taxon>Arcidae</taxon>
        <taxon>Trisidos</taxon>
    </lineage>
</organism>
<evidence type="ECO:0000256" key="5">
    <source>
        <dbReference type="ARBA" id="ARBA00022967"/>
    </source>
</evidence>
<comment type="similarity">
    <text evidence="2">Belongs to the complex I subunit 4L family.</text>
</comment>
<evidence type="ECO:0000256" key="10">
    <source>
        <dbReference type="SAM" id="Phobius"/>
    </source>
</evidence>
<evidence type="ECO:0000256" key="1">
    <source>
        <dbReference type="ARBA" id="ARBA00004141"/>
    </source>
</evidence>
<evidence type="ECO:0000256" key="3">
    <source>
        <dbReference type="ARBA" id="ARBA00016612"/>
    </source>
</evidence>
<evidence type="ECO:0000313" key="11">
    <source>
        <dbReference type="EMBL" id="ANQ92693.1"/>
    </source>
</evidence>
<evidence type="ECO:0000256" key="2">
    <source>
        <dbReference type="ARBA" id="ARBA00010519"/>
    </source>
</evidence>
<sequence length="90" mass="9489">MLGGLFLTLSSAFGFMFGKSRVLSLLLLVEGGYLGVVCFMAGIMGMCDVSPFLIILMVGACEAGVMLGGVVKLVRSHGNDYVRSLGVYKC</sequence>
<feature type="transmembrane region" description="Helical" evidence="10">
    <location>
        <begin position="24"/>
        <end position="45"/>
    </location>
</feature>
<geneLocation type="mitochondrion" evidence="11"/>
<keyword evidence="7" id="KW-0520">NAD</keyword>
<dbReference type="Gene3D" id="1.10.287.3510">
    <property type="match status" value="1"/>
</dbReference>